<dbReference type="PROSITE" id="PS50238">
    <property type="entry name" value="RHOGAP"/>
    <property type="match status" value="1"/>
</dbReference>
<reference evidence="9" key="1">
    <citation type="submission" date="2011-12" db="EMBL/GenBank/DDBJ databases">
        <title>The Draft Genome of Lepisosteus oculatus.</title>
        <authorList>
            <consortium name="The Broad Institute Genome Assembly &amp; Analysis Group"/>
            <consortium name="Computational R&amp;D Group"/>
            <consortium name="and Sequencing Platform"/>
            <person name="Di Palma F."/>
            <person name="Alfoldi J."/>
            <person name="Johnson J."/>
            <person name="Berlin A."/>
            <person name="Gnerre S."/>
            <person name="Jaffe D."/>
            <person name="MacCallum I."/>
            <person name="Young S."/>
            <person name="Walker B.J."/>
            <person name="Lander E.S."/>
            <person name="Lindblad-Toh K."/>
        </authorList>
    </citation>
    <scope>NUCLEOTIDE SEQUENCE [LARGE SCALE GENOMIC DNA]</scope>
</reference>
<sequence>VSPSSYFFMSNSNGQGEEWLKTLNKVVWLPFTVYWAGVFGQRLEDTVQYERRYGDRTAPLIVEQCVSFIQSHGLLEVGLFRQPGQATLVKELQDAFDAGEKPSFDSSTDVHTVASLLKLYLRELPEPVVPFSKYDDFLLCAKLLSGGRQQGLVQLKKLLQELPNANFNLLHYICGFLNEVQSYCHINKMSTQNLATVFGPNLLRPKAEDPETIIGGTALVQQLMSVLISEHSKLFLSEAEADGKDCLLEAHCGDCGEKPREVENTGLHSYSLSPASESDNLPRETQLVPRACVRQLSLPLIAARRGLSKNPTQADRSASSQSHIISRPRCQSEMEIQASEESSPGSSSDPLYDNYCSGLACQVRFECHSREEETTNETQATSSPSPCHCTRTTQGGSFSTPVNPHNSLEEDSRKTQSCAGEKHRSSLVEGEKNKTYESMLSVYDNIESGALLPKPQEMTSIDSTSWSSCEIVLVHTPERNRVSYYRADPEELPASSSFRGSSALSGNPRSSSSSEVFFAPQEACSPSSPMTMHNLLSGLKQQMAKQKEEYEAQIRSLEQRNEELEKEVRDLHSNLEQQRRWYSVVEIKMRNVERARADAERRNSMLQREMEVFFDTFGELTKEAKKTERIVQSF</sequence>
<dbReference type="FunFam" id="1.10.555.10:FF:000015">
    <property type="entry name" value="rho GTPase-activating protein 25 isoform X1"/>
    <property type="match status" value="1"/>
</dbReference>
<feature type="compositionally biased region" description="Low complexity" evidence="5">
    <location>
        <begin position="339"/>
        <end position="348"/>
    </location>
</feature>
<feature type="region of interest" description="Disordered" evidence="5">
    <location>
        <begin position="492"/>
        <end position="514"/>
    </location>
</feature>
<dbReference type="GeneTree" id="ENSGT00950000183015"/>
<dbReference type="GO" id="GO:0005096">
    <property type="term" value="F:GTPase activator activity"/>
    <property type="evidence" value="ECO:0000318"/>
    <property type="project" value="GO_Central"/>
</dbReference>
<dbReference type="GO" id="GO:0005925">
    <property type="term" value="C:focal adhesion"/>
    <property type="evidence" value="ECO:0000318"/>
    <property type="project" value="GO_Central"/>
</dbReference>
<dbReference type="OMA" id="CFKSWKH"/>
<dbReference type="InterPro" id="IPR051025">
    <property type="entry name" value="RhoGAP"/>
</dbReference>
<evidence type="ECO:0000256" key="5">
    <source>
        <dbReference type="SAM" id="MobiDB-lite"/>
    </source>
</evidence>
<dbReference type="eggNOG" id="KOG4270">
    <property type="taxonomic scope" value="Eukaryota"/>
</dbReference>
<protein>
    <submittedName>
        <fullName evidence="8">Si:ch211-247j9.1</fullName>
    </submittedName>
</protein>
<dbReference type="InterPro" id="IPR008936">
    <property type="entry name" value="Rho_GTPase_activation_prot"/>
</dbReference>
<evidence type="ECO:0000259" key="7">
    <source>
        <dbReference type="PROSITE" id="PS50238"/>
    </source>
</evidence>
<evidence type="ECO:0000259" key="6">
    <source>
        <dbReference type="PROSITE" id="PS50003"/>
    </source>
</evidence>
<feature type="domain" description="PH" evidence="6">
    <location>
        <begin position="1"/>
        <end position="28"/>
    </location>
</feature>
<feature type="compositionally biased region" description="Low complexity" evidence="5">
    <location>
        <begin position="494"/>
        <end position="506"/>
    </location>
</feature>
<dbReference type="SMART" id="SM00324">
    <property type="entry name" value="RhoGAP"/>
    <property type="match status" value="1"/>
</dbReference>
<keyword evidence="1" id="KW-0343">GTPase activation</keyword>
<feature type="domain" description="Rho-GAP" evidence="7">
    <location>
        <begin position="41"/>
        <end position="235"/>
    </location>
</feature>
<evidence type="ECO:0000313" key="9">
    <source>
        <dbReference type="Proteomes" id="UP000018468"/>
    </source>
</evidence>
<evidence type="ECO:0000256" key="2">
    <source>
        <dbReference type="ARBA" id="ARBA00022553"/>
    </source>
</evidence>
<dbReference type="GO" id="GO:0035021">
    <property type="term" value="P:negative regulation of Rac protein signal transduction"/>
    <property type="evidence" value="ECO:0000318"/>
    <property type="project" value="GO_Central"/>
</dbReference>
<dbReference type="InterPro" id="IPR001849">
    <property type="entry name" value="PH_domain"/>
</dbReference>
<name>W5MV98_LEPOC</name>
<dbReference type="PROSITE" id="PS50003">
    <property type="entry name" value="PH_DOMAIN"/>
    <property type="match status" value="1"/>
</dbReference>
<dbReference type="Gene3D" id="1.10.555.10">
    <property type="entry name" value="Rho GTPase activation protein"/>
    <property type="match status" value="1"/>
</dbReference>
<dbReference type="HOGENOM" id="CLU_020795_0_0_1"/>
<dbReference type="InterPro" id="IPR000198">
    <property type="entry name" value="RhoGAP_dom"/>
</dbReference>
<dbReference type="InParanoid" id="W5MV98"/>
<feature type="compositionally biased region" description="Basic and acidic residues" evidence="5">
    <location>
        <begin position="407"/>
        <end position="427"/>
    </location>
</feature>
<dbReference type="Ensembl" id="ENSLOCT00000012328.1">
    <property type="protein sequence ID" value="ENSLOCP00000012307.1"/>
    <property type="gene ID" value="ENSLOCG00000010063.1"/>
</dbReference>
<dbReference type="GO" id="GO:0035313">
    <property type="term" value="P:wound healing, spreading of epidermal cells"/>
    <property type="evidence" value="ECO:0000318"/>
    <property type="project" value="GO_Central"/>
</dbReference>
<keyword evidence="9" id="KW-1185">Reference proteome</keyword>
<evidence type="ECO:0000313" key="8">
    <source>
        <dbReference type="Ensembl" id="ENSLOCP00000012307.1"/>
    </source>
</evidence>
<proteinExistence type="predicted"/>
<dbReference type="EMBL" id="AHAT01021369">
    <property type="status" value="NOT_ANNOTATED_CDS"/>
    <property type="molecule type" value="Genomic_DNA"/>
</dbReference>
<evidence type="ECO:0000256" key="4">
    <source>
        <dbReference type="SAM" id="Coils"/>
    </source>
</evidence>
<reference evidence="8" key="3">
    <citation type="submission" date="2025-09" db="UniProtKB">
        <authorList>
            <consortium name="Ensembl"/>
        </authorList>
    </citation>
    <scope>IDENTIFICATION</scope>
</reference>
<dbReference type="AlphaFoldDB" id="W5MV98"/>
<keyword evidence="2" id="KW-0597">Phosphoprotein</keyword>
<feature type="region of interest" description="Disordered" evidence="5">
    <location>
        <begin position="374"/>
        <end position="427"/>
    </location>
</feature>
<dbReference type="STRING" id="7918.ENSLOCP00000012307"/>
<organism evidence="8 9">
    <name type="scientific">Lepisosteus oculatus</name>
    <name type="common">Spotted gar</name>
    <dbReference type="NCBI Taxonomy" id="7918"/>
    <lineage>
        <taxon>Eukaryota</taxon>
        <taxon>Metazoa</taxon>
        <taxon>Chordata</taxon>
        <taxon>Craniata</taxon>
        <taxon>Vertebrata</taxon>
        <taxon>Euteleostomi</taxon>
        <taxon>Actinopterygii</taxon>
        <taxon>Neopterygii</taxon>
        <taxon>Holostei</taxon>
        <taxon>Semionotiformes</taxon>
        <taxon>Lepisosteidae</taxon>
        <taxon>Lepisosteus</taxon>
    </lineage>
</organism>
<feature type="region of interest" description="Disordered" evidence="5">
    <location>
        <begin position="307"/>
        <end position="349"/>
    </location>
</feature>
<keyword evidence="3 4" id="KW-0175">Coiled coil</keyword>
<dbReference type="Proteomes" id="UP000018468">
    <property type="component" value="Linkage group LG6"/>
</dbReference>
<accession>W5MV98</accession>
<dbReference type="PANTHER" id="PTHR15228">
    <property type="entry name" value="SPERMATHECAL PHYSIOLOGY VARIANT"/>
    <property type="match status" value="1"/>
</dbReference>
<feature type="coiled-coil region" evidence="4">
    <location>
        <begin position="536"/>
        <end position="609"/>
    </location>
</feature>
<dbReference type="SUPFAM" id="SSF48350">
    <property type="entry name" value="GTPase activation domain, GAP"/>
    <property type="match status" value="1"/>
</dbReference>
<dbReference type="GO" id="GO:0007165">
    <property type="term" value="P:signal transduction"/>
    <property type="evidence" value="ECO:0007669"/>
    <property type="project" value="InterPro"/>
</dbReference>
<feature type="compositionally biased region" description="Polar residues" evidence="5">
    <location>
        <begin position="309"/>
        <end position="324"/>
    </location>
</feature>
<evidence type="ECO:0000256" key="1">
    <source>
        <dbReference type="ARBA" id="ARBA00022468"/>
    </source>
</evidence>
<reference evidence="8" key="2">
    <citation type="submission" date="2025-08" db="UniProtKB">
        <authorList>
            <consortium name="Ensembl"/>
        </authorList>
    </citation>
    <scope>IDENTIFICATION</scope>
</reference>
<dbReference type="GO" id="GO:1900028">
    <property type="term" value="P:negative regulation of ruffle assembly"/>
    <property type="evidence" value="ECO:0000318"/>
    <property type="project" value="GO_Central"/>
</dbReference>
<dbReference type="Pfam" id="PF00620">
    <property type="entry name" value="RhoGAP"/>
    <property type="match status" value="1"/>
</dbReference>
<feature type="compositionally biased region" description="Polar residues" evidence="5">
    <location>
        <begin position="376"/>
        <end position="406"/>
    </location>
</feature>
<evidence type="ECO:0000256" key="3">
    <source>
        <dbReference type="ARBA" id="ARBA00023054"/>
    </source>
</evidence>
<dbReference type="Bgee" id="ENSLOCG00000010063">
    <property type="expression patterns" value="Expressed in mesonephros and 3 other cell types or tissues"/>
</dbReference>
<dbReference type="PANTHER" id="PTHR15228:SF36">
    <property type="entry name" value="RHO GTPASE-ACTIVATING PROTEIN 24-LIKE ISOFORM X1"/>
    <property type="match status" value="1"/>
</dbReference>